<comment type="caution">
    <text evidence="1">The sequence shown here is derived from an EMBL/GenBank/DDBJ whole genome shotgun (WGS) entry which is preliminary data.</text>
</comment>
<dbReference type="Proteomes" id="UP001499909">
    <property type="component" value="Unassembled WGS sequence"/>
</dbReference>
<keyword evidence="2" id="KW-1185">Reference proteome</keyword>
<evidence type="ECO:0000313" key="2">
    <source>
        <dbReference type="Proteomes" id="UP001499909"/>
    </source>
</evidence>
<reference evidence="2" key="1">
    <citation type="journal article" date="2019" name="Int. J. Syst. Evol. Microbiol.">
        <title>The Global Catalogue of Microorganisms (GCM) 10K type strain sequencing project: providing services to taxonomists for standard genome sequencing and annotation.</title>
        <authorList>
            <consortium name="The Broad Institute Genomics Platform"/>
            <consortium name="The Broad Institute Genome Sequencing Center for Infectious Disease"/>
            <person name="Wu L."/>
            <person name="Ma J."/>
        </authorList>
    </citation>
    <scope>NUCLEOTIDE SEQUENCE [LARGE SCALE GENOMIC DNA]</scope>
    <source>
        <strain evidence="2">JCM 17214</strain>
    </source>
</reference>
<sequence>MPGSQRRGISRCGSAPVPRLSLVFSLGQPPPLTALAALLSKKQPVHFSPEAHLGIISGMEEAWRQGKKTGRPPGATKEQAAFLKKLCGSGPAATLPVMEDGAPVVVS</sequence>
<name>A0ABP7NY35_9BACT</name>
<organism evidence="1 2">
    <name type="scientific">Hymenobacter algoricola</name>
    <dbReference type="NCBI Taxonomy" id="486267"/>
    <lineage>
        <taxon>Bacteria</taxon>
        <taxon>Pseudomonadati</taxon>
        <taxon>Bacteroidota</taxon>
        <taxon>Cytophagia</taxon>
        <taxon>Cytophagales</taxon>
        <taxon>Hymenobacteraceae</taxon>
        <taxon>Hymenobacter</taxon>
    </lineage>
</organism>
<gene>
    <name evidence="1" type="ORF">GCM10022406_40580</name>
</gene>
<protein>
    <submittedName>
        <fullName evidence="1">Uncharacterized protein</fullName>
    </submittedName>
</protein>
<accession>A0ABP7NY35</accession>
<proteinExistence type="predicted"/>
<dbReference type="EMBL" id="BAABDH010000113">
    <property type="protein sequence ID" value="GAA3954914.1"/>
    <property type="molecule type" value="Genomic_DNA"/>
</dbReference>
<evidence type="ECO:0000313" key="1">
    <source>
        <dbReference type="EMBL" id="GAA3954914.1"/>
    </source>
</evidence>